<dbReference type="PROSITE" id="PS50297">
    <property type="entry name" value="ANK_REP_REGION"/>
    <property type="match status" value="1"/>
</dbReference>
<dbReference type="Gene3D" id="1.25.40.20">
    <property type="entry name" value="Ankyrin repeat-containing domain"/>
    <property type="match status" value="1"/>
</dbReference>
<dbReference type="InterPro" id="IPR036770">
    <property type="entry name" value="Ankyrin_rpt-contain_sf"/>
</dbReference>
<name>A0ABR7LUH7_9ACTN</name>
<evidence type="ECO:0000256" key="2">
    <source>
        <dbReference type="PROSITE-ProRule" id="PRU00023"/>
    </source>
</evidence>
<keyword evidence="5" id="KW-1185">Reference proteome</keyword>
<keyword evidence="2" id="KW-0040">ANK repeat</keyword>
<dbReference type="Gene3D" id="1.20.120.450">
    <property type="entry name" value="dinb family like domain"/>
    <property type="match status" value="1"/>
</dbReference>
<dbReference type="Proteomes" id="UP000805614">
    <property type="component" value="Unassembled WGS sequence"/>
</dbReference>
<gene>
    <name evidence="4" type="ORF">HKK74_23815</name>
</gene>
<dbReference type="RefSeq" id="WP_187245547.1">
    <property type="nucleotide sequence ID" value="NZ_BAAAOK010000014.1"/>
</dbReference>
<dbReference type="EMBL" id="JABVEC010000019">
    <property type="protein sequence ID" value="MBC6468499.1"/>
    <property type="molecule type" value="Genomic_DNA"/>
</dbReference>
<dbReference type="PROSITE" id="PS50088">
    <property type="entry name" value="ANK_REPEAT"/>
    <property type="match status" value="1"/>
</dbReference>
<evidence type="ECO:0000259" key="3">
    <source>
        <dbReference type="Pfam" id="PF12867"/>
    </source>
</evidence>
<dbReference type="InterPro" id="IPR024775">
    <property type="entry name" value="DinB-like"/>
</dbReference>
<proteinExistence type="predicted"/>
<evidence type="ECO:0000313" key="4">
    <source>
        <dbReference type="EMBL" id="MBC6468499.1"/>
    </source>
</evidence>
<evidence type="ECO:0000256" key="1">
    <source>
        <dbReference type="ARBA" id="ARBA00022737"/>
    </source>
</evidence>
<accession>A0ABR7LUH7</accession>
<reference evidence="4 5" key="1">
    <citation type="submission" date="2020-06" db="EMBL/GenBank/DDBJ databases">
        <title>Actinomadura xiongansis sp. nov., isolated from soil of Baiyangdian.</title>
        <authorList>
            <person name="Zhang X."/>
        </authorList>
    </citation>
    <scope>NUCLEOTIDE SEQUENCE [LARGE SCALE GENOMIC DNA]</scope>
    <source>
        <strain evidence="4 5">HBUM206468</strain>
    </source>
</reference>
<dbReference type="Pfam" id="PF12796">
    <property type="entry name" value="Ank_2"/>
    <property type="match status" value="1"/>
</dbReference>
<dbReference type="SUPFAM" id="SSF109854">
    <property type="entry name" value="DinB/YfiT-like putative metalloenzymes"/>
    <property type="match status" value="1"/>
</dbReference>
<evidence type="ECO:0000313" key="5">
    <source>
        <dbReference type="Proteomes" id="UP000805614"/>
    </source>
</evidence>
<dbReference type="SUPFAM" id="SSF48403">
    <property type="entry name" value="Ankyrin repeat"/>
    <property type="match status" value="1"/>
</dbReference>
<keyword evidence="1" id="KW-0677">Repeat</keyword>
<organism evidence="4 5">
    <name type="scientific">Actinomadura alba</name>
    <dbReference type="NCBI Taxonomy" id="406431"/>
    <lineage>
        <taxon>Bacteria</taxon>
        <taxon>Bacillati</taxon>
        <taxon>Actinomycetota</taxon>
        <taxon>Actinomycetes</taxon>
        <taxon>Streptosporangiales</taxon>
        <taxon>Thermomonosporaceae</taxon>
        <taxon>Actinomadura</taxon>
    </lineage>
</organism>
<protein>
    <submittedName>
        <fullName evidence="4">Ankyrin repeat domain-containing protein</fullName>
    </submittedName>
</protein>
<dbReference type="PANTHER" id="PTHR24161:SF124">
    <property type="entry name" value="TRANSIENT RECEPTOR POTENTIAL CHANNEL PYREXIA"/>
    <property type="match status" value="1"/>
</dbReference>
<dbReference type="PANTHER" id="PTHR24161">
    <property type="entry name" value="ANK_REP_REGION DOMAIN-CONTAINING PROTEIN-RELATED"/>
    <property type="match status" value="1"/>
</dbReference>
<feature type="domain" description="DinB-like" evidence="3">
    <location>
        <begin position="12"/>
        <end position="162"/>
    </location>
</feature>
<comment type="caution">
    <text evidence="4">The sequence shown here is derived from an EMBL/GenBank/DDBJ whole genome shotgun (WGS) entry which is preliminary data.</text>
</comment>
<dbReference type="Pfam" id="PF12867">
    <property type="entry name" value="DinB_2"/>
    <property type="match status" value="1"/>
</dbReference>
<sequence length="300" mass="32197">MRLKSELLDLSDTAWQRLRTRVEGLTDEEYLWEPAPYCWTVRAAGDGTWRADGSPLPPEPAPLTTIAWRLSHLIDLLSGERNATWLGVTPAAAPGREGAPGTAAEALERLDQAYALFRGHVDAADEAALPEPMGPIAGAYAEHTRAAFILHEVDELIHHGAEVGVLRDLYQATRPREPFVAACLGDDLQEVKSLLAADPGLRDAHPAMLGQAAAAGSWRVVRLLADAGFEVDPADGVPAIHSAAGAGELEVVRLLVERGADLSVRDPRFSETPLGWARYFRQDEVAGYLESVSAPAGPPA</sequence>
<dbReference type="InterPro" id="IPR002110">
    <property type="entry name" value="Ankyrin_rpt"/>
</dbReference>
<dbReference type="InterPro" id="IPR034660">
    <property type="entry name" value="DinB/YfiT-like"/>
</dbReference>
<feature type="repeat" description="ANK" evidence="2">
    <location>
        <begin position="235"/>
        <end position="267"/>
    </location>
</feature>